<feature type="transmembrane region" description="Helical" evidence="7">
    <location>
        <begin position="54"/>
        <end position="76"/>
    </location>
</feature>
<dbReference type="InterPro" id="IPR017871">
    <property type="entry name" value="ABC_transporter-like_CS"/>
</dbReference>
<dbReference type="GO" id="GO:1904680">
    <property type="term" value="F:peptide transmembrane transporter activity"/>
    <property type="evidence" value="ECO:0007669"/>
    <property type="project" value="InterPro"/>
</dbReference>
<feature type="transmembrane region" description="Helical" evidence="7">
    <location>
        <begin position="149"/>
        <end position="168"/>
    </location>
</feature>
<evidence type="ECO:0000256" key="2">
    <source>
        <dbReference type="ARBA" id="ARBA00022692"/>
    </source>
</evidence>
<protein>
    <submittedName>
        <fullName evidence="10">ABC transporter ATP-binding protein YojI</fullName>
    </submittedName>
</protein>
<evidence type="ECO:0000256" key="6">
    <source>
        <dbReference type="ARBA" id="ARBA00023136"/>
    </source>
</evidence>
<feature type="domain" description="ABC transporter" evidence="8">
    <location>
        <begin position="324"/>
        <end position="538"/>
    </location>
</feature>
<dbReference type="NCBIfam" id="TIGR01194">
    <property type="entry name" value="cyc_pep_trnsptr"/>
    <property type="match status" value="1"/>
</dbReference>
<dbReference type="InterPro" id="IPR003439">
    <property type="entry name" value="ABC_transporter-like_ATP-bd"/>
</dbReference>
<reference evidence="10" key="1">
    <citation type="submission" date="2016-05" db="EMBL/GenBank/DDBJ databases">
        <authorList>
            <person name="Cock P.J.A."/>
            <person name="Cock P.J.A."/>
        </authorList>
    </citation>
    <scope>NUCLEOTIDE SEQUENCE</scope>
    <source>
        <strain evidence="10">PWN146_assembly</strain>
    </source>
</reference>
<evidence type="ECO:0000256" key="5">
    <source>
        <dbReference type="ARBA" id="ARBA00022989"/>
    </source>
</evidence>
<evidence type="ECO:0000256" key="4">
    <source>
        <dbReference type="ARBA" id="ARBA00022840"/>
    </source>
</evidence>
<feature type="transmembrane region" description="Helical" evidence="7">
    <location>
        <begin position="230"/>
        <end position="255"/>
    </location>
</feature>
<dbReference type="InterPro" id="IPR027417">
    <property type="entry name" value="P-loop_NTPase"/>
</dbReference>
<dbReference type="InterPro" id="IPR036640">
    <property type="entry name" value="ABC1_TM_sf"/>
</dbReference>
<feature type="transmembrane region" description="Helical" evidence="7">
    <location>
        <begin position="119"/>
        <end position="143"/>
    </location>
</feature>
<comment type="subcellular location">
    <subcellularLocation>
        <location evidence="1">Cell membrane</location>
        <topology evidence="1">Multi-pass membrane protein</topology>
    </subcellularLocation>
</comment>
<dbReference type="PROSITE" id="PS50929">
    <property type="entry name" value="ABC_TM1F"/>
    <property type="match status" value="1"/>
</dbReference>
<evidence type="ECO:0000259" key="8">
    <source>
        <dbReference type="PROSITE" id="PS50893"/>
    </source>
</evidence>
<dbReference type="GO" id="GO:0140359">
    <property type="term" value="F:ABC-type transporter activity"/>
    <property type="evidence" value="ECO:0007669"/>
    <property type="project" value="InterPro"/>
</dbReference>
<dbReference type="AlphaFoldDB" id="A0A1C3HFY0"/>
<evidence type="ECO:0000259" key="9">
    <source>
        <dbReference type="PROSITE" id="PS50929"/>
    </source>
</evidence>
<evidence type="ECO:0000256" key="1">
    <source>
        <dbReference type="ARBA" id="ARBA00004651"/>
    </source>
</evidence>
<evidence type="ECO:0000256" key="7">
    <source>
        <dbReference type="SAM" id="Phobius"/>
    </source>
</evidence>
<dbReference type="GO" id="GO:0016887">
    <property type="term" value="F:ATP hydrolysis activity"/>
    <property type="evidence" value="ECO:0007669"/>
    <property type="project" value="InterPro"/>
</dbReference>
<keyword evidence="3" id="KW-0547">Nucleotide-binding</keyword>
<accession>A0A1C3HFY0</accession>
<dbReference type="InterPro" id="IPR011527">
    <property type="entry name" value="ABC1_TM_dom"/>
</dbReference>
<dbReference type="InterPro" id="IPR039421">
    <property type="entry name" value="Type_1_exporter"/>
</dbReference>
<evidence type="ECO:0000256" key="3">
    <source>
        <dbReference type="ARBA" id="ARBA00022741"/>
    </source>
</evidence>
<dbReference type="SMART" id="SM00382">
    <property type="entry name" value="AAA"/>
    <property type="match status" value="1"/>
</dbReference>
<dbReference type="GO" id="GO:0015833">
    <property type="term" value="P:peptide transport"/>
    <property type="evidence" value="ECO:0007669"/>
    <property type="project" value="InterPro"/>
</dbReference>
<keyword evidence="5 7" id="KW-1133">Transmembrane helix</keyword>
<dbReference type="PANTHER" id="PTHR24221">
    <property type="entry name" value="ATP-BINDING CASSETTE SUB-FAMILY B"/>
    <property type="match status" value="1"/>
</dbReference>
<keyword evidence="2 7" id="KW-0812">Transmembrane</keyword>
<organism evidence="10">
    <name type="scientific">Serratia marcescens</name>
    <dbReference type="NCBI Taxonomy" id="615"/>
    <lineage>
        <taxon>Bacteria</taxon>
        <taxon>Pseudomonadati</taxon>
        <taxon>Pseudomonadota</taxon>
        <taxon>Gammaproteobacteria</taxon>
        <taxon>Enterobacterales</taxon>
        <taxon>Yersiniaceae</taxon>
        <taxon>Serratia</taxon>
    </lineage>
</organism>
<keyword evidence="6 7" id="KW-0472">Membrane</keyword>
<dbReference type="InterPro" id="IPR003593">
    <property type="entry name" value="AAA+_ATPase"/>
</dbReference>
<dbReference type="PROSITE" id="PS50893">
    <property type="entry name" value="ABC_TRANSPORTER_2"/>
    <property type="match status" value="1"/>
</dbReference>
<dbReference type="PANTHER" id="PTHR24221:SF654">
    <property type="entry name" value="ATP-BINDING CASSETTE SUB-FAMILY B MEMBER 6"/>
    <property type="match status" value="1"/>
</dbReference>
<proteinExistence type="predicted"/>
<dbReference type="GO" id="GO:0005524">
    <property type="term" value="F:ATP binding"/>
    <property type="evidence" value="ECO:0007669"/>
    <property type="project" value="UniProtKB-KW"/>
</dbReference>
<keyword evidence="4 10" id="KW-0067">ATP-binding</keyword>
<dbReference type="InterPro" id="IPR005898">
    <property type="entry name" value="Cyc_pep_transpt_SyrD/YojI"/>
</dbReference>
<name>A0A1C3HFY0_SERMA</name>
<sequence>MSVLMMLFRMVRGWLLLAVVAGVVSGLCNASLLAMINHGLTQSNEASWLSPGGDFASLTLLMLATRVVSQTTFMALGQKVKARLRSELVQDVSETRWLLLEKAGMARTLSVLTQDLDTLVVFFVNLPNLLIFGAVIVGCLIYLGSLSLSVLALALAVIVCGSLGYRAAHGPAMRLLRRSRQREDTLIQQCKKLFDGAREFRLNAVRRRQFVSGELAQNIDAVRRERTRGYVLYGLASSWGSALFFAFIGLVLFSLRDGLALDERALTGYIMVFLYMIVPVEGLLSALPTLAGARVAMQRVQSLRAQLRPEVPQRHFTPPPFASLALDNVRYQYQNEEGEHFTLGPLNMHIAPGELIFIVGGNGSGKTTLANLLVGIYPPDNGAILLNGEPVSDDLLEIYRRHFSVVFNDFFLFDDVAFVTERTPKQVEHLLRLLKLSHKVSFAHGRFSTIALSQGQRKRLALLQAWLEERPVYLFDEWAADQDPEFKAVFYLELLPMLKAEGKTVIAITHDDRYFYLADRIIKLESGQVVPSTRGVPS</sequence>
<dbReference type="SUPFAM" id="SSF90123">
    <property type="entry name" value="ABC transporter transmembrane region"/>
    <property type="match status" value="1"/>
</dbReference>
<gene>
    <name evidence="10" type="primary">yojI_1</name>
    <name evidence="10" type="ORF">PWN146_02649</name>
</gene>
<dbReference type="GO" id="GO:0005886">
    <property type="term" value="C:plasma membrane"/>
    <property type="evidence" value="ECO:0007669"/>
    <property type="project" value="UniProtKB-SubCell"/>
</dbReference>
<dbReference type="GO" id="GO:0034040">
    <property type="term" value="F:ATPase-coupled lipid transmembrane transporter activity"/>
    <property type="evidence" value="ECO:0007669"/>
    <property type="project" value="TreeGrafter"/>
</dbReference>
<feature type="domain" description="ABC transmembrane type-1" evidence="9">
    <location>
        <begin position="15"/>
        <end position="292"/>
    </location>
</feature>
<dbReference type="Gene3D" id="1.20.1560.10">
    <property type="entry name" value="ABC transporter type 1, transmembrane domain"/>
    <property type="match status" value="1"/>
</dbReference>
<dbReference type="Gene3D" id="3.40.50.300">
    <property type="entry name" value="P-loop containing nucleotide triphosphate hydrolases"/>
    <property type="match status" value="1"/>
</dbReference>
<dbReference type="PROSITE" id="PS00211">
    <property type="entry name" value="ABC_TRANSPORTER_1"/>
    <property type="match status" value="1"/>
</dbReference>
<dbReference type="Pfam" id="PF00005">
    <property type="entry name" value="ABC_tran"/>
    <property type="match status" value="1"/>
</dbReference>
<dbReference type="SUPFAM" id="SSF52540">
    <property type="entry name" value="P-loop containing nucleoside triphosphate hydrolases"/>
    <property type="match status" value="1"/>
</dbReference>
<evidence type="ECO:0000313" key="10">
    <source>
        <dbReference type="EMBL" id="SAY43956.1"/>
    </source>
</evidence>
<dbReference type="EMBL" id="LT575490">
    <property type="protein sequence ID" value="SAY43956.1"/>
    <property type="molecule type" value="Genomic_DNA"/>
</dbReference>
<feature type="transmembrane region" description="Helical" evidence="7">
    <location>
        <begin position="267"/>
        <end position="291"/>
    </location>
</feature>
<dbReference type="CDD" id="cd03228">
    <property type="entry name" value="ABCC_MRP_Like"/>
    <property type="match status" value="1"/>
</dbReference>